<evidence type="ECO:0000313" key="13">
    <source>
        <dbReference type="EMBL" id="RYO94337.1"/>
    </source>
</evidence>
<keyword evidence="4" id="KW-0547">Nucleotide-binding</keyword>
<dbReference type="InterPro" id="IPR053905">
    <property type="entry name" value="EF-G-like_DII"/>
</dbReference>
<dbReference type="InterPro" id="IPR044145">
    <property type="entry name" value="IF2_II"/>
</dbReference>
<feature type="compositionally biased region" description="Pro residues" evidence="11">
    <location>
        <begin position="972"/>
        <end position="981"/>
    </location>
</feature>
<dbReference type="GO" id="GO:0005525">
    <property type="term" value="F:GTP binding"/>
    <property type="evidence" value="ECO:0007669"/>
    <property type="project" value="UniProtKB-KW"/>
</dbReference>
<dbReference type="SUPFAM" id="SSF52540">
    <property type="entry name" value="P-loop containing nucleoside triphosphate hydrolases"/>
    <property type="match status" value="1"/>
</dbReference>
<dbReference type="Gene3D" id="2.40.30.10">
    <property type="entry name" value="Translation factors"/>
    <property type="match status" value="2"/>
</dbReference>
<feature type="region of interest" description="Disordered" evidence="11">
    <location>
        <begin position="753"/>
        <end position="871"/>
    </location>
</feature>
<evidence type="ECO:0000256" key="7">
    <source>
        <dbReference type="ARBA" id="ARBA00023128"/>
    </source>
</evidence>
<dbReference type="Pfam" id="PF11987">
    <property type="entry name" value="IF-2"/>
    <property type="match status" value="1"/>
</dbReference>
<dbReference type="SUPFAM" id="SSF52156">
    <property type="entry name" value="Initiation factor IF2/eIF5b, domain 3"/>
    <property type="match status" value="1"/>
</dbReference>
<dbReference type="Pfam" id="PF00009">
    <property type="entry name" value="GTP_EFTU"/>
    <property type="match status" value="1"/>
</dbReference>
<evidence type="ECO:0000256" key="2">
    <source>
        <dbReference type="ARBA" id="ARBA00007733"/>
    </source>
</evidence>
<dbReference type="FunFam" id="3.40.50.10050:FF:000001">
    <property type="entry name" value="Translation initiation factor IF-2"/>
    <property type="match status" value="1"/>
</dbReference>
<dbReference type="InterPro" id="IPR005225">
    <property type="entry name" value="Small_GTP-bd"/>
</dbReference>
<feature type="compositionally biased region" description="Polar residues" evidence="11">
    <location>
        <begin position="657"/>
        <end position="666"/>
    </location>
</feature>
<dbReference type="Gene3D" id="3.40.50.300">
    <property type="entry name" value="P-loop containing nucleotide triphosphate hydrolases"/>
    <property type="match status" value="1"/>
</dbReference>
<accession>A0A4V1X9F3</accession>
<proteinExistence type="inferred from homology"/>
<dbReference type="InterPro" id="IPR023115">
    <property type="entry name" value="TIF_IF2_dom3"/>
</dbReference>
<keyword evidence="14" id="KW-1185">Reference proteome</keyword>
<keyword evidence="5" id="KW-0648">Protein biosynthesis</keyword>
<dbReference type="GO" id="GO:0003924">
    <property type="term" value="F:GTPase activity"/>
    <property type="evidence" value="ECO:0007669"/>
    <property type="project" value="InterPro"/>
</dbReference>
<feature type="region of interest" description="Disordered" evidence="11">
    <location>
        <begin position="1266"/>
        <end position="1292"/>
    </location>
</feature>
<dbReference type="GO" id="GO:0005739">
    <property type="term" value="C:mitochondrion"/>
    <property type="evidence" value="ECO:0007669"/>
    <property type="project" value="UniProtKB-SubCell"/>
</dbReference>
<evidence type="ECO:0000256" key="9">
    <source>
        <dbReference type="ARBA" id="ARBA00025162"/>
    </source>
</evidence>
<feature type="compositionally biased region" description="Basic and acidic residues" evidence="11">
    <location>
        <begin position="753"/>
        <end position="780"/>
    </location>
</feature>
<evidence type="ECO:0000256" key="3">
    <source>
        <dbReference type="ARBA" id="ARBA00022540"/>
    </source>
</evidence>
<keyword evidence="7" id="KW-0496">Mitochondrion</keyword>
<dbReference type="InterPro" id="IPR015760">
    <property type="entry name" value="TIF_IF2"/>
</dbReference>
<dbReference type="CDD" id="cd01887">
    <property type="entry name" value="IF2_eIF5B"/>
    <property type="match status" value="1"/>
</dbReference>
<feature type="domain" description="Tr-type G" evidence="12">
    <location>
        <begin position="979"/>
        <end position="1147"/>
    </location>
</feature>
<comment type="function">
    <text evidence="9">One of the essential components for the initiation of protein synthesis. Protects formylmethionyl-tRNA from spontaneous hydrolysis and promotes its binding to the 30S ribosomal subunits. Also involved in the hydrolysis of GTP during the formation of the 70S ribosomal complex.</text>
</comment>
<dbReference type="InterPro" id="IPR009000">
    <property type="entry name" value="Transl_B-barrel_sf"/>
</dbReference>
<dbReference type="Proteomes" id="UP000293360">
    <property type="component" value="Unassembled WGS sequence"/>
</dbReference>
<feature type="compositionally biased region" description="Low complexity" evidence="11">
    <location>
        <begin position="150"/>
        <end position="159"/>
    </location>
</feature>
<dbReference type="STRING" id="155417.A0A4V1X9F3"/>
<evidence type="ECO:0000259" key="12">
    <source>
        <dbReference type="PROSITE" id="PS51722"/>
    </source>
</evidence>
<dbReference type="GO" id="GO:0003743">
    <property type="term" value="F:translation initiation factor activity"/>
    <property type="evidence" value="ECO:0007669"/>
    <property type="project" value="UniProtKB-KW"/>
</dbReference>
<evidence type="ECO:0000313" key="14">
    <source>
        <dbReference type="Proteomes" id="UP000293360"/>
    </source>
</evidence>
<dbReference type="InterPro" id="IPR036925">
    <property type="entry name" value="TIF_IF2_dom3_sf"/>
</dbReference>
<feature type="region of interest" description="Disordered" evidence="11">
    <location>
        <begin position="177"/>
        <end position="707"/>
    </location>
</feature>
<dbReference type="FunFam" id="3.40.50.300:FF:000019">
    <property type="entry name" value="Translation initiation factor IF-2"/>
    <property type="match status" value="1"/>
</dbReference>
<dbReference type="PANTHER" id="PTHR43381">
    <property type="entry name" value="TRANSLATION INITIATION FACTOR IF-2-RELATED"/>
    <property type="match status" value="1"/>
</dbReference>
<comment type="caution">
    <text evidence="13">The sequence shown here is derived from an EMBL/GenBank/DDBJ whole genome shotgun (WGS) entry which is preliminary data.</text>
</comment>
<feature type="compositionally biased region" description="Basic and acidic residues" evidence="11">
    <location>
        <begin position="821"/>
        <end position="843"/>
    </location>
</feature>
<feature type="compositionally biased region" description="Polar residues" evidence="11">
    <location>
        <begin position="588"/>
        <end position="601"/>
    </location>
</feature>
<feature type="compositionally biased region" description="Basic and acidic residues" evidence="11">
    <location>
        <begin position="616"/>
        <end position="627"/>
    </location>
</feature>
<feature type="region of interest" description="Disordered" evidence="11">
    <location>
        <begin position="42"/>
        <end position="159"/>
    </location>
</feature>
<dbReference type="EMBL" id="QJNU01000569">
    <property type="protein sequence ID" value="RYO94337.1"/>
    <property type="molecule type" value="Genomic_DNA"/>
</dbReference>
<feature type="compositionally biased region" description="Basic and acidic residues" evidence="11">
    <location>
        <begin position="1266"/>
        <end position="1285"/>
    </location>
</feature>
<keyword evidence="6" id="KW-0809">Transit peptide</keyword>
<comment type="similarity">
    <text evidence="2">Belongs to the TRAFAC class translation factor GTPase superfamily. Classic translation factor GTPase family. IF-2 subfamily.</text>
</comment>
<feature type="compositionally biased region" description="Basic residues" evidence="11">
    <location>
        <begin position="844"/>
        <end position="857"/>
    </location>
</feature>
<dbReference type="InterPro" id="IPR000178">
    <property type="entry name" value="TF_IF2_bacterial-like"/>
</dbReference>
<evidence type="ECO:0000256" key="4">
    <source>
        <dbReference type="ARBA" id="ARBA00022741"/>
    </source>
</evidence>
<dbReference type="FunFam" id="2.40.30.10:FF:000007">
    <property type="entry name" value="Translation initiation factor IF-2"/>
    <property type="match status" value="1"/>
</dbReference>
<keyword evidence="8" id="KW-0342">GTP-binding</keyword>
<feature type="compositionally biased region" description="Polar residues" evidence="11">
    <location>
        <begin position="481"/>
        <end position="493"/>
    </location>
</feature>
<feature type="compositionally biased region" description="Low complexity" evidence="11">
    <location>
        <begin position="63"/>
        <end position="72"/>
    </location>
</feature>
<dbReference type="FunFam" id="2.40.30.10:FF:000008">
    <property type="entry name" value="Translation initiation factor IF-2"/>
    <property type="match status" value="1"/>
</dbReference>
<dbReference type="OrthoDB" id="361630at2759"/>
<feature type="compositionally biased region" description="Polar residues" evidence="11">
    <location>
        <begin position="403"/>
        <end position="422"/>
    </location>
</feature>
<evidence type="ECO:0000256" key="1">
    <source>
        <dbReference type="ARBA" id="ARBA00004173"/>
    </source>
</evidence>
<sequence length="1538" mass="164437">MLRGSALRQDGTSICAFCRHRLSQRLAPPRHRAFSGARRLWNDSNSGSAVGQGDSPGPGNALGPAPSGRPVGPVGGSSWGKPTFAGRLQERSGPTATHQSGILNANAGSAVGGDSPSSGNALGPAPPRRPVSPVGSGGGWGKPTFAGRLQSSPSAAAQQGSVLNEYELSARSQLLARQNVVPPRSATTEIPKPRDVGTTQRQSDVSSLSSGPGSFTPLPSSGGLPPAPQNSGEVSAPHPGIPKTPSLLNKTGRLPTVTPPQNSSARPSNEERSSPQNAQRNENGAQLSPQVNAASGLAENLRTGASSHSRLQGPGAPSSDLRPAQDISSGTRRPIPDSSDGWGSMARTVRSTFPEDRSSPQNAERNGNGIQPPSQGKATPTLADMPAGASSTSGPQGPKTPGPNAQATQDMPSTVKKTTPGSSGEWGSMARAVRSTFPEDGIDRPPAKDQASVGVNGASGPSETLRTGGVPPSGPHGSETPKFNSQSTQNIPPTANKVMPGSVGGLGDMAGTVRSTLPGDGADKPPTKSEGLAGGWGSMARTVRSTFPGGGINRPIDDPSTKSRASAGGWGGMARTVRSTFPEDGFNRSPTKSQSSASAQPWNAFEKQGTKSNRTARNDETFGRRDNTIYPSRETWRPRSPLSGNTIYSPQELDQKPSMTNGTISKRQPDTGAWGSANGRAEGTNSWGLPGREVAPASKRTEESNSWRLLARKAAPQKTNSNDFWAIMTENFHDEKGSQSKVQDEWDKAIDQKFEKGSQSKVQDDWGKEFDKKVEYRKPDPYVSKADPQFVLTDLDSAPEIPSSAPTDNRRAEIYVDEPGEEQKAKGRDRGKREIQDPFEDRKSRKGHGKSRKSGRSGRHDEDEMYEEDDVYDPYEEKRRLKAERKAQKEAARKGPTPIRLPELISINALAEALKVKPDVFLLQLGELGFEGITPDSIMAGETAALVAMEYGFEPTVDLGASRDLRPRPPPEDPSVLPPRPPVVTIMGHVDHGKTTLLDYLRKSSVAAQEHGGITQHIGAFSVSLSSGKVITFLDTPGHAAFLTMRERGAQVTDIVVLVVAADDSVKPQTLEALRHARTHKVPIIVAISKIDRDGARIDQVKADLARSGLEIEDFGGDVQVVLVSGKTGQGMEDLEENILTLSEILDMRAERDGPAEGWVLESSLKPIGKTATVLVKRGTLRPGDYIAAGLTWARIRSMRNEAGNQVKEAPPGTPVEILGWKDLPAAGDEVIQGEDEGRVKDAAEYRESLRDQEKDAADYETIAETRRQHQEKRAREKAALEESGIRAPLGGNWNSRKASQYIQAKQQAAGAAAAAAAESAEGAEGEGATKMVNFIVKGDVHGSVEAVCAAIQEIGSHEVQPRVLRSGTGSITEFDVEHAAMSSSVIINFAAPISGHIRRLAEDQDVRILDHNVIYHLVDDVKDTLSSYLVPEISSKVLGEAEVLQVFPINLKGRQYKNIAGCRVRNGVVSRGNLYRVFRAGKKIFDGKLETLKHVKKDVTEMRKGAECGMGFEEFQDLEVGDLIQAYEEIRTERKLS</sequence>
<evidence type="ECO:0000256" key="8">
    <source>
        <dbReference type="ARBA" id="ARBA00023134"/>
    </source>
</evidence>
<dbReference type="InterPro" id="IPR000795">
    <property type="entry name" value="T_Tr_GTP-bd_dom"/>
</dbReference>
<dbReference type="NCBIfam" id="TIGR00231">
    <property type="entry name" value="small_GTP"/>
    <property type="match status" value="1"/>
</dbReference>
<dbReference type="HAMAP" id="MF_00100_B">
    <property type="entry name" value="IF_2_B"/>
    <property type="match status" value="1"/>
</dbReference>
<dbReference type="PROSITE" id="PS01176">
    <property type="entry name" value="IF2"/>
    <property type="match status" value="1"/>
</dbReference>
<evidence type="ECO:0000256" key="10">
    <source>
        <dbReference type="ARBA" id="ARBA00044200"/>
    </source>
</evidence>
<dbReference type="InterPro" id="IPR027417">
    <property type="entry name" value="P-loop_NTPase"/>
</dbReference>
<feature type="compositionally biased region" description="Low complexity" evidence="11">
    <location>
        <begin position="206"/>
        <end position="224"/>
    </location>
</feature>
<dbReference type="PANTHER" id="PTHR43381:SF20">
    <property type="entry name" value="TRANSLATION INITIATION FACTOR IF-2, MITOCHONDRIAL"/>
    <property type="match status" value="1"/>
</dbReference>
<evidence type="ECO:0000256" key="11">
    <source>
        <dbReference type="SAM" id="MobiDB-lite"/>
    </source>
</evidence>
<name>A0A4V1X9F3_9PEZI</name>
<dbReference type="PROSITE" id="PS51722">
    <property type="entry name" value="G_TR_2"/>
    <property type="match status" value="1"/>
</dbReference>
<dbReference type="CDD" id="cd03702">
    <property type="entry name" value="IF2_mtIF2_II"/>
    <property type="match status" value="1"/>
</dbReference>
<keyword evidence="3" id="KW-0396">Initiation factor</keyword>
<feature type="region of interest" description="Disordered" evidence="11">
    <location>
        <begin position="960"/>
        <end position="981"/>
    </location>
</feature>
<gene>
    <name evidence="13" type="ORF">DL764_007854</name>
</gene>
<reference evidence="13 14" key="1">
    <citation type="submission" date="2018-06" db="EMBL/GenBank/DDBJ databases">
        <title>Complete Genomes of Monosporascus.</title>
        <authorList>
            <person name="Robinson A.J."/>
            <person name="Natvig D.O."/>
        </authorList>
    </citation>
    <scope>NUCLEOTIDE SEQUENCE [LARGE SCALE GENOMIC DNA]</scope>
    <source>
        <strain evidence="13 14">CBS 110550</strain>
    </source>
</reference>
<feature type="compositionally biased region" description="Polar residues" evidence="11">
    <location>
        <begin position="92"/>
        <end position="107"/>
    </location>
</feature>
<comment type="subcellular location">
    <subcellularLocation>
        <location evidence="1">Mitochondrion</location>
    </subcellularLocation>
</comment>
<protein>
    <recommendedName>
        <fullName evidence="10">Translation initiation factor IF-2, mitochondrial</fullName>
    </recommendedName>
</protein>
<dbReference type="SUPFAM" id="SSF50447">
    <property type="entry name" value="Translation proteins"/>
    <property type="match status" value="2"/>
</dbReference>
<dbReference type="CDD" id="cd03692">
    <property type="entry name" value="mtIF2_IVc"/>
    <property type="match status" value="1"/>
</dbReference>
<feature type="compositionally biased region" description="Polar residues" evidence="11">
    <location>
        <begin position="274"/>
        <end position="293"/>
    </location>
</feature>
<dbReference type="Pfam" id="PF22042">
    <property type="entry name" value="EF-G_D2"/>
    <property type="match status" value="1"/>
</dbReference>
<evidence type="ECO:0000256" key="5">
    <source>
        <dbReference type="ARBA" id="ARBA00022917"/>
    </source>
</evidence>
<evidence type="ECO:0000256" key="6">
    <source>
        <dbReference type="ARBA" id="ARBA00022946"/>
    </source>
</evidence>
<dbReference type="Gene3D" id="3.40.50.10050">
    <property type="entry name" value="Translation initiation factor IF- 2, domain 3"/>
    <property type="match status" value="1"/>
</dbReference>
<feature type="compositionally biased region" description="Polar residues" evidence="11">
    <location>
        <begin position="359"/>
        <end position="378"/>
    </location>
</feature>
<feature type="compositionally biased region" description="Basic and acidic residues" evidence="11">
    <location>
        <begin position="961"/>
        <end position="971"/>
    </location>
</feature>
<organism evidence="13 14">
    <name type="scientific">Monosporascus ibericus</name>
    <dbReference type="NCBI Taxonomy" id="155417"/>
    <lineage>
        <taxon>Eukaryota</taxon>
        <taxon>Fungi</taxon>
        <taxon>Dikarya</taxon>
        <taxon>Ascomycota</taxon>
        <taxon>Pezizomycotina</taxon>
        <taxon>Sordariomycetes</taxon>
        <taxon>Xylariomycetidae</taxon>
        <taxon>Xylariales</taxon>
        <taxon>Xylariales incertae sedis</taxon>
        <taxon>Monosporascus</taxon>
    </lineage>
</organism>